<dbReference type="EMBL" id="JH668316">
    <property type="protein sequence ID" value="KAG6445135.1"/>
    <property type="molecule type" value="Genomic_DNA"/>
</dbReference>
<dbReference type="GO" id="GO:0000981">
    <property type="term" value="F:DNA-binding transcription factor activity, RNA polymerase II-specific"/>
    <property type="evidence" value="ECO:0007669"/>
    <property type="project" value="TreeGrafter"/>
</dbReference>
<feature type="domain" description="C2H2-type" evidence="9">
    <location>
        <begin position="574"/>
        <end position="601"/>
    </location>
</feature>
<dbReference type="Gene3D" id="3.30.160.60">
    <property type="entry name" value="Classic Zinc Finger"/>
    <property type="match status" value="7"/>
</dbReference>
<name>A0A921YU79_MANSE</name>
<comment type="subcellular location">
    <subcellularLocation>
        <location evidence="1">Nucleus</location>
    </subcellularLocation>
</comment>
<feature type="region of interest" description="Disordered" evidence="8">
    <location>
        <begin position="734"/>
        <end position="769"/>
    </location>
</feature>
<dbReference type="PANTHER" id="PTHR23226:SF416">
    <property type="entry name" value="FI01424P"/>
    <property type="match status" value="1"/>
</dbReference>
<keyword evidence="5" id="KW-0862">Zinc</keyword>
<dbReference type="GO" id="GO:0000978">
    <property type="term" value="F:RNA polymerase II cis-regulatory region sequence-specific DNA binding"/>
    <property type="evidence" value="ECO:0007669"/>
    <property type="project" value="TreeGrafter"/>
</dbReference>
<dbReference type="GO" id="GO:0005634">
    <property type="term" value="C:nucleus"/>
    <property type="evidence" value="ECO:0007669"/>
    <property type="project" value="UniProtKB-SubCell"/>
</dbReference>
<evidence type="ECO:0000256" key="4">
    <source>
        <dbReference type="ARBA" id="ARBA00022771"/>
    </source>
</evidence>
<evidence type="ECO:0000256" key="3">
    <source>
        <dbReference type="ARBA" id="ARBA00022737"/>
    </source>
</evidence>
<dbReference type="PANTHER" id="PTHR23226">
    <property type="entry name" value="ZINC FINGER AND SCAN DOMAIN-CONTAINING"/>
    <property type="match status" value="1"/>
</dbReference>
<comment type="caution">
    <text evidence="10">The sequence shown here is derived from an EMBL/GenBank/DDBJ whole genome shotgun (WGS) entry which is preliminary data.</text>
</comment>
<dbReference type="SUPFAM" id="SSF57667">
    <property type="entry name" value="beta-beta-alpha zinc fingers"/>
    <property type="match status" value="5"/>
</dbReference>
<evidence type="ECO:0000313" key="10">
    <source>
        <dbReference type="EMBL" id="KAG6445135.1"/>
    </source>
</evidence>
<evidence type="ECO:0000256" key="2">
    <source>
        <dbReference type="ARBA" id="ARBA00022723"/>
    </source>
</evidence>
<feature type="domain" description="C2H2-type" evidence="9">
    <location>
        <begin position="371"/>
        <end position="398"/>
    </location>
</feature>
<dbReference type="Pfam" id="PF00096">
    <property type="entry name" value="zf-C2H2"/>
    <property type="match status" value="4"/>
</dbReference>
<feature type="domain" description="C2H2-type" evidence="9">
    <location>
        <begin position="602"/>
        <end position="629"/>
    </location>
</feature>
<feature type="domain" description="C2H2-type" evidence="9">
    <location>
        <begin position="628"/>
        <end position="655"/>
    </location>
</feature>
<dbReference type="FunFam" id="3.30.160.60:FF:000634">
    <property type="entry name" value="Zinc finger X-chromosomal protein"/>
    <property type="match status" value="1"/>
</dbReference>
<feature type="domain" description="C2H2-type" evidence="9">
    <location>
        <begin position="546"/>
        <end position="573"/>
    </location>
</feature>
<protein>
    <recommendedName>
        <fullName evidence="9">C2H2-type domain-containing protein</fullName>
    </recommendedName>
</protein>
<evidence type="ECO:0000256" key="6">
    <source>
        <dbReference type="ARBA" id="ARBA00023242"/>
    </source>
</evidence>
<evidence type="ECO:0000256" key="7">
    <source>
        <dbReference type="PROSITE-ProRule" id="PRU00042"/>
    </source>
</evidence>
<dbReference type="PROSITE" id="PS00028">
    <property type="entry name" value="ZINC_FINGER_C2H2_1"/>
    <property type="match status" value="9"/>
</dbReference>
<keyword evidence="4 7" id="KW-0863">Zinc-finger</keyword>
<dbReference type="Pfam" id="PF13912">
    <property type="entry name" value="zf-C2H2_6"/>
    <property type="match status" value="1"/>
</dbReference>
<reference evidence="10" key="1">
    <citation type="journal article" date="2016" name="Insect Biochem. Mol. Biol.">
        <title>Multifaceted biological insights from a draft genome sequence of the tobacco hornworm moth, Manduca sexta.</title>
        <authorList>
            <person name="Kanost M.R."/>
            <person name="Arrese E.L."/>
            <person name="Cao X."/>
            <person name="Chen Y.R."/>
            <person name="Chellapilla S."/>
            <person name="Goldsmith M.R."/>
            <person name="Grosse-Wilde E."/>
            <person name="Heckel D.G."/>
            <person name="Herndon N."/>
            <person name="Jiang H."/>
            <person name="Papanicolaou A."/>
            <person name="Qu J."/>
            <person name="Soulages J.L."/>
            <person name="Vogel H."/>
            <person name="Walters J."/>
            <person name="Waterhouse R.M."/>
            <person name="Ahn S.J."/>
            <person name="Almeida F.C."/>
            <person name="An C."/>
            <person name="Aqrawi P."/>
            <person name="Bretschneider A."/>
            <person name="Bryant W.B."/>
            <person name="Bucks S."/>
            <person name="Chao H."/>
            <person name="Chevignon G."/>
            <person name="Christen J.M."/>
            <person name="Clarke D.F."/>
            <person name="Dittmer N.T."/>
            <person name="Ferguson L.C.F."/>
            <person name="Garavelou S."/>
            <person name="Gordon K.H.J."/>
            <person name="Gunaratna R.T."/>
            <person name="Han Y."/>
            <person name="Hauser F."/>
            <person name="He Y."/>
            <person name="Heidel-Fischer H."/>
            <person name="Hirsh A."/>
            <person name="Hu Y."/>
            <person name="Jiang H."/>
            <person name="Kalra D."/>
            <person name="Klinner C."/>
            <person name="Konig C."/>
            <person name="Kovar C."/>
            <person name="Kroll A.R."/>
            <person name="Kuwar S.S."/>
            <person name="Lee S.L."/>
            <person name="Lehman R."/>
            <person name="Li K."/>
            <person name="Li Z."/>
            <person name="Liang H."/>
            <person name="Lovelace S."/>
            <person name="Lu Z."/>
            <person name="Mansfield J.H."/>
            <person name="McCulloch K.J."/>
            <person name="Mathew T."/>
            <person name="Morton B."/>
            <person name="Muzny D.M."/>
            <person name="Neunemann D."/>
            <person name="Ongeri F."/>
            <person name="Pauchet Y."/>
            <person name="Pu L.L."/>
            <person name="Pyrousis I."/>
            <person name="Rao X.J."/>
            <person name="Redding A."/>
            <person name="Roesel C."/>
            <person name="Sanchez-Gracia A."/>
            <person name="Schaack S."/>
            <person name="Shukla A."/>
            <person name="Tetreau G."/>
            <person name="Wang Y."/>
            <person name="Xiong G.H."/>
            <person name="Traut W."/>
            <person name="Walsh T.K."/>
            <person name="Worley K.C."/>
            <person name="Wu D."/>
            <person name="Wu W."/>
            <person name="Wu Y.Q."/>
            <person name="Zhang X."/>
            <person name="Zou Z."/>
            <person name="Zucker H."/>
            <person name="Briscoe A.D."/>
            <person name="Burmester T."/>
            <person name="Clem R.J."/>
            <person name="Feyereisen R."/>
            <person name="Grimmelikhuijzen C.J.P."/>
            <person name="Hamodrakas S.J."/>
            <person name="Hansson B.S."/>
            <person name="Huguet E."/>
            <person name="Jermiin L.S."/>
            <person name="Lan Q."/>
            <person name="Lehman H.K."/>
            <person name="Lorenzen M."/>
            <person name="Merzendorfer H."/>
            <person name="Michalopoulos I."/>
            <person name="Morton D.B."/>
            <person name="Muthukrishnan S."/>
            <person name="Oakeshott J.G."/>
            <person name="Palmer W."/>
            <person name="Park Y."/>
            <person name="Passarelli A.L."/>
            <person name="Rozas J."/>
            <person name="Schwartz L.M."/>
            <person name="Smith W."/>
            <person name="Southgate A."/>
            <person name="Vilcinskas A."/>
            <person name="Vogt R."/>
            <person name="Wang P."/>
            <person name="Werren J."/>
            <person name="Yu X.Q."/>
            <person name="Zhou J.J."/>
            <person name="Brown S.J."/>
            <person name="Scherer S.E."/>
            <person name="Richards S."/>
            <person name="Blissard G.W."/>
        </authorList>
    </citation>
    <scope>NUCLEOTIDE SEQUENCE</scope>
</reference>
<feature type="compositionally biased region" description="Low complexity" evidence="8">
    <location>
        <begin position="735"/>
        <end position="745"/>
    </location>
</feature>
<keyword evidence="6" id="KW-0539">Nucleus</keyword>
<keyword evidence="2" id="KW-0479">Metal-binding</keyword>
<evidence type="ECO:0000313" key="11">
    <source>
        <dbReference type="Proteomes" id="UP000791440"/>
    </source>
</evidence>
<accession>A0A921YU79</accession>
<dbReference type="AlphaFoldDB" id="A0A921YU79"/>
<dbReference type="FunFam" id="3.30.160.60:FF:000100">
    <property type="entry name" value="Zinc finger 45-like"/>
    <property type="match status" value="1"/>
</dbReference>
<dbReference type="InterPro" id="IPR036236">
    <property type="entry name" value="Znf_C2H2_sf"/>
</dbReference>
<feature type="domain" description="C2H2-type" evidence="9">
    <location>
        <begin position="658"/>
        <end position="686"/>
    </location>
</feature>
<evidence type="ECO:0000256" key="5">
    <source>
        <dbReference type="ARBA" id="ARBA00022833"/>
    </source>
</evidence>
<sequence length="769" mass="87392">MEGLKLKCPLCCDKIFDSKELLLEHLTTILENVSCPICNNKWSSLVHLIEHLSIDNCQNSLSIKHDPHEPIDIVTPETTVTNIITENPNEQIDNQLSVINTLDAVENGEVSKMYVELLGKQLLKPCLQTQELKLIKHDGESHYVIITQPNVELNMENTVVTKQNNDGTISLTTMKDLKIESDTLIAPTETEQSSEDNQEELYSCNTCGVSFTSVLEHIQNYHNDQEVVVEEPIDEPETDLYYKLPAEDEVSDKQAARRVITDTGDIVEAPSVPKTSVQEATPVTTSIADKTTSQSNRVYATRFVQIDNLCDSVVKDIKESDDKNVNCHKVIVKELKTQIGPSVKMYHCTVCMIYVSNLNEFKTHPCKTLEYSCPHCPVVYGNSKSLHAHMKVHKQKPEGTPEQASYECAVCCTVFPTNKSLKLHKRMHDPLKVRPIELPVENQDGSEVTNSKYLCQICNKLIPTDYKTVHQNSHKSSNMFNCSICNKKFTSNEYLEMHMNVHNLDKVTVSKQDKSLPYNCLYCHRRFARPHEKVKHERIHTGEKPHSCEICGKSFRVSYCLTLHMRTHTGARPYACGHCGKRFKAHSVYNHHLLTHSDVRNYKCPYCPKAFKTSVQLAGHKNSHTKPFSCQHCNRPFASLYAVRVHTETHLRHNNLNFSCSLCGASYARAFALKDHVRHVHNQDVDAVDNVVRTTLVLTLTLTLILYTLHGDAPAAQQPELLVLAVRRQLRARLRAQGPRAPRAQPGRRRRRQRGNQRRGMGAKNHRQH</sequence>
<dbReference type="Proteomes" id="UP000791440">
    <property type="component" value="Unassembled WGS sequence"/>
</dbReference>
<evidence type="ECO:0000256" key="8">
    <source>
        <dbReference type="SAM" id="MobiDB-lite"/>
    </source>
</evidence>
<feature type="domain" description="C2H2-type" evidence="9">
    <location>
        <begin position="518"/>
        <end position="545"/>
    </location>
</feature>
<dbReference type="SMART" id="SM00355">
    <property type="entry name" value="ZnF_C2H2"/>
    <property type="match status" value="13"/>
</dbReference>
<gene>
    <name evidence="10" type="ORF">O3G_MSEX003743</name>
</gene>
<keyword evidence="3" id="KW-0677">Repeat</keyword>
<dbReference type="EMBL" id="JH668316">
    <property type="protein sequence ID" value="KAG6445134.1"/>
    <property type="molecule type" value="Genomic_DNA"/>
</dbReference>
<proteinExistence type="predicted"/>
<feature type="compositionally biased region" description="Basic residues" evidence="8">
    <location>
        <begin position="746"/>
        <end position="757"/>
    </location>
</feature>
<evidence type="ECO:0000256" key="1">
    <source>
        <dbReference type="ARBA" id="ARBA00004123"/>
    </source>
</evidence>
<feature type="domain" description="C2H2-type" evidence="9">
    <location>
        <begin position="480"/>
        <end position="507"/>
    </location>
</feature>
<evidence type="ECO:0000259" key="9">
    <source>
        <dbReference type="PROSITE" id="PS50157"/>
    </source>
</evidence>
<feature type="domain" description="C2H2-type" evidence="9">
    <location>
        <begin position="406"/>
        <end position="433"/>
    </location>
</feature>
<keyword evidence="11" id="KW-1185">Reference proteome</keyword>
<dbReference type="GO" id="GO:0008270">
    <property type="term" value="F:zinc ion binding"/>
    <property type="evidence" value="ECO:0007669"/>
    <property type="project" value="UniProtKB-KW"/>
</dbReference>
<organism evidence="10 11">
    <name type="scientific">Manduca sexta</name>
    <name type="common">Tobacco hawkmoth</name>
    <name type="synonym">Tobacco hornworm</name>
    <dbReference type="NCBI Taxonomy" id="7130"/>
    <lineage>
        <taxon>Eukaryota</taxon>
        <taxon>Metazoa</taxon>
        <taxon>Ecdysozoa</taxon>
        <taxon>Arthropoda</taxon>
        <taxon>Hexapoda</taxon>
        <taxon>Insecta</taxon>
        <taxon>Pterygota</taxon>
        <taxon>Neoptera</taxon>
        <taxon>Endopterygota</taxon>
        <taxon>Lepidoptera</taxon>
        <taxon>Glossata</taxon>
        <taxon>Ditrysia</taxon>
        <taxon>Bombycoidea</taxon>
        <taxon>Sphingidae</taxon>
        <taxon>Sphinginae</taxon>
        <taxon>Sphingini</taxon>
        <taxon>Manduca</taxon>
    </lineage>
</organism>
<dbReference type="PROSITE" id="PS50157">
    <property type="entry name" value="ZINC_FINGER_C2H2_2"/>
    <property type="match status" value="9"/>
</dbReference>
<dbReference type="InterPro" id="IPR013087">
    <property type="entry name" value="Znf_C2H2_type"/>
</dbReference>
<reference evidence="10" key="2">
    <citation type="submission" date="2020-12" db="EMBL/GenBank/DDBJ databases">
        <authorList>
            <person name="Kanost M."/>
        </authorList>
    </citation>
    <scope>NUCLEOTIDE SEQUENCE</scope>
</reference>